<feature type="domain" description="Alanyl-transfer RNA synthetases family profile" evidence="12">
    <location>
        <begin position="2"/>
        <end position="274"/>
    </location>
</feature>
<dbReference type="FunFam" id="3.30.930.10:FF:000004">
    <property type="entry name" value="Alanine--tRNA ligase"/>
    <property type="match status" value="1"/>
</dbReference>
<evidence type="ECO:0000256" key="10">
    <source>
        <dbReference type="ARBA" id="ARBA00022917"/>
    </source>
</evidence>
<dbReference type="GO" id="GO:0016740">
    <property type="term" value="F:transferase activity"/>
    <property type="evidence" value="ECO:0007669"/>
    <property type="project" value="UniProtKB-ARBA"/>
</dbReference>
<comment type="caution">
    <text evidence="13">The sequence shown here is derived from an EMBL/GenBank/DDBJ whole genome shotgun (WGS) entry which is preliminary data.</text>
</comment>
<keyword evidence="7" id="KW-0547">Nucleotide-binding</keyword>
<keyword evidence="8" id="KW-0067">ATP-binding</keyword>
<dbReference type="InterPro" id="IPR002318">
    <property type="entry name" value="Ala-tRNA-lgiase_IIc"/>
</dbReference>
<evidence type="ECO:0000256" key="5">
    <source>
        <dbReference type="ARBA" id="ARBA00022555"/>
    </source>
</evidence>
<protein>
    <recommendedName>
        <fullName evidence="4">Alanine--tRNA ligase</fullName>
        <ecNumber evidence="3">6.1.1.7</ecNumber>
    </recommendedName>
</protein>
<dbReference type="EMBL" id="DUTF01000217">
    <property type="protein sequence ID" value="HHY26938.1"/>
    <property type="molecule type" value="Genomic_DNA"/>
</dbReference>
<evidence type="ECO:0000256" key="9">
    <source>
        <dbReference type="ARBA" id="ARBA00022884"/>
    </source>
</evidence>
<comment type="cofactor">
    <cofactor evidence="1">
        <name>Zn(2+)</name>
        <dbReference type="ChEBI" id="CHEBI:29105"/>
    </cofactor>
</comment>
<evidence type="ECO:0000256" key="4">
    <source>
        <dbReference type="ARBA" id="ARBA00017959"/>
    </source>
</evidence>
<dbReference type="GO" id="GO:0140096">
    <property type="term" value="F:catalytic activity, acting on a protein"/>
    <property type="evidence" value="ECO:0007669"/>
    <property type="project" value="UniProtKB-ARBA"/>
</dbReference>
<evidence type="ECO:0000256" key="1">
    <source>
        <dbReference type="ARBA" id="ARBA00001947"/>
    </source>
</evidence>
<dbReference type="Gene3D" id="3.30.930.10">
    <property type="entry name" value="Bira Bifunctional Protein, Domain 2"/>
    <property type="match status" value="1"/>
</dbReference>
<dbReference type="EC" id="6.1.1.7" evidence="3"/>
<keyword evidence="11" id="KW-0030">Aminoacyl-tRNA synthetase</keyword>
<sequence length="274" mass="30936">MYTGNQLREMFLKFFESKGHKILPSASLIPKDDPTLLLTVAGMVPFKPYFMRKVEPPFPRATTSQKCVRTPDLEVVGKTARHHTFFEMLGNFSFGDYFKPQAIPWAWEFVTEVLKLPVDQLWITVHPEDEEAKNLWIEKTGVSPERIKYDPENLWAAGPVGPCGYCSEIYVDLGEQRGCGKPGCALGCDCDRFLEIWNLVFMQYNRDESGMLTPLPKQNIDTGMGLERIASVMQSVASNFDTDLFLPIINKVAELSGTPYHDNPKSDTAMKVVA</sequence>
<evidence type="ECO:0000256" key="11">
    <source>
        <dbReference type="ARBA" id="ARBA00023146"/>
    </source>
</evidence>
<name>A0A7C7D9T4_9FIRM</name>
<dbReference type="InterPro" id="IPR018165">
    <property type="entry name" value="Ala-tRNA-synth_IIc_core"/>
</dbReference>
<evidence type="ECO:0000256" key="6">
    <source>
        <dbReference type="ARBA" id="ARBA00022598"/>
    </source>
</evidence>
<evidence type="ECO:0000259" key="12">
    <source>
        <dbReference type="PROSITE" id="PS50860"/>
    </source>
</evidence>
<dbReference type="Pfam" id="PF01411">
    <property type="entry name" value="tRNA-synt_2c"/>
    <property type="match status" value="1"/>
</dbReference>
<dbReference type="GO" id="GO:0005829">
    <property type="term" value="C:cytosol"/>
    <property type="evidence" value="ECO:0007669"/>
    <property type="project" value="TreeGrafter"/>
</dbReference>
<dbReference type="GO" id="GO:0000049">
    <property type="term" value="F:tRNA binding"/>
    <property type="evidence" value="ECO:0007669"/>
    <property type="project" value="UniProtKB-KW"/>
</dbReference>
<keyword evidence="6 13" id="KW-0436">Ligase</keyword>
<organism evidence="13 14">
    <name type="scientific">Desulfitobacterium dehalogenans</name>
    <dbReference type="NCBI Taxonomy" id="36854"/>
    <lineage>
        <taxon>Bacteria</taxon>
        <taxon>Bacillati</taxon>
        <taxon>Bacillota</taxon>
        <taxon>Clostridia</taxon>
        <taxon>Eubacteriales</taxon>
        <taxon>Desulfitobacteriaceae</taxon>
        <taxon>Desulfitobacterium</taxon>
    </lineage>
</organism>
<evidence type="ECO:0000313" key="13">
    <source>
        <dbReference type="EMBL" id="HHY26938.1"/>
    </source>
</evidence>
<evidence type="ECO:0000256" key="2">
    <source>
        <dbReference type="ARBA" id="ARBA00008226"/>
    </source>
</evidence>
<dbReference type="CDD" id="cd00673">
    <property type="entry name" value="AlaRS_core"/>
    <property type="match status" value="1"/>
</dbReference>
<dbReference type="PANTHER" id="PTHR11777">
    <property type="entry name" value="ALANYL-TRNA SYNTHETASE"/>
    <property type="match status" value="1"/>
</dbReference>
<reference evidence="13 14" key="1">
    <citation type="journal article" date="2020" name="Biotechnol. Biofuels">
        <title>New insights from the biogas microbiome by comprehensive genome-resolved metagenomics of nearly 1600 species originating from multiple anaerobic digesters.</title>
        <authorList>
            <person name="Campanaro S."/>
            <person name="Treu L."/>
            <person name="Rodriguez-R L.M."/>
            <person name="Kovalovszki A."/>
            <person name="Ziels R.M."/>
            <person name="Maus I."/>
            <person name="Zhu X."/>
            <person name="Kougias P.G."/>
            <person name="Basile A."/>
            <person name="Luo G."/>
            <person name="Schluter A."/>
            <person name="Konstantinidis K.T."/>
            <person name="Angelidaki I."/>
        </authorList>
    </citation>
    <scope>NUCLEOTIDE SEQUENCE [LARGE SCALE GENOMIC DNA]</scope>
    <source>
        <strain evidence="13">AS05jafATM_4</strain>
    </source>
</reference>
<dbReference type="PROSITE" id="PS50860">
    <property type="entry name" value="AA_TRNA_LIGASE_II_ALA"/>
    <property type="match status" value="1"/>
</dbReference>
<keyword evidence="9" id="KW-0694">RNA-binding</keyword>
<dbReference type="InterPro" id="IPR045864">
    <property type="entry name" value="aa-tRNA-synth_II/BPL/LPL"/>
</dbReference>
<dbReference type="Proteomes" id="UP000553059">
    <property type="component" value="Unassembled WGS sequence"/>
</dbReference>
<dbReference type="GO" id="GO:0005524">
    <property type="term" value="F:ATP binding"/>
    <property type="evidence" value="ECO:0007669"/>
    <property type="project" value="UniProtKB-KW"/>
</dbReference>
<evidence type="ECO:0000256" key="7">
    <source>
        <dbReference type="ARBA" id="ARBA00022741"/>
    </source>
</evidence>
<gene>
    <name evidence="13" type="ORF">GX523_09400</name>
</gene>
<evidence type="ECO:0000313" key="14">
    <source>
        <dbReference type="Proteomes" id="UP000553059"/>
    </source>
</evidence>
<evidence type="ECO:0000256" key="3">
    <source>
        <dbReference type="ARBA" id="ARBA00013168"/>
    </source>
</evidence>
<keyword evidence="10" id="KW-0648">Protein biosynthesis</keyword>
<dbReference type="PRINTS" id="PR00980">
    <property type="entry name" value="TRNASYNTHALA"/>
</dbReference>
<dbReference type="SUPFAM" id="SSF55681">
    <property type="entry name" value="Class II aaRS and biotin synthetases"/>
    <property type="match status" value="1"/>
</dbReference>
<comment type="similarity">
    <text evidence="2">Belongs to the class-II aminoacyl-tRNA synthetase family.</text>
</comment>
<dbReference type="InterPro" id="IPR018164">
    <property type="entry name" value="Ala-tRNA-synth_IIc_N"/>
</dbReference>
<dbReference type="AlphaFoldDB" id="A0A7C7D9T4"/>
<dbReference type="InterPro" id="IPR050058">
    <property type="entry name" value="Ala-tRNA_ligase"/>
</dbReference>
<feature type="non-terminal residue" evidence="13">
    <location>
        <position position="274"/>
    </location>
</feature>
<dbReference type="GO" id="GO:0002161">
    <property type="term" value="F:aminoacyl-tRNA deacylase activity"/>
    <property type="evidence" value="ECO:0007669"/>
    <property type="project" value="TreeGrafter"/>
</dbReference>
<proteinExistence type="inferred from homology"/>
<dbReference type="PANTHER" id="PTHR11777:SF9">
    <property type="entry name" value="ALANINE--TRNA LIGASE, CYTOPLASMIC"/>
    <property type="match status" value="1"/>
</dbReference>
<dbReference type="GO" id="GO:0006419">
    <property type="term" value="P:alanyl-tRNA aminoacylation"/>
    <property type="evidence" value="ECO:0007669"/>
    <property type="project" value="InterPro"/>
</dbReference>
<accession>A0A7C7D9T4</accession>
<dbReference type="GO" id="GO:0004813">
    <property type="term" value="F:alanine-tRNA ligase activity"/>
    <property type="evidence" value="ECO:0007669"/>
    <property type="project" value="UniProtKB-EC"/>
</dbReference>
<evidence type="ECO:0000256" key="8">
    <source>
        <dbReference type="ARBA" id="ARBA00022840"/>
    </source>
</evidence>
<keyword evidence="5" id="KW-0820">tRNA-binding</keyword>